<name>A0A0D0X0C5_9ACTN</name>
<dbReference type="Gene3D" id="3.40.140.10">
    <property type="entry name" value="Cytidine Deaminase, domain 2"/>
    <property type="match status" value="1"/>
</dbReference>
<dbReference type="SUPFAM" id="SSF53927">
    <property type="entry name" value="Cytidine deaminase-like"/>
    <property type="match status" value="1"/>
</dbReference>
<comment type="caution">
    <text evidence="2">The sequence shown here is derived from an EMBL/GenBank/DDBJ whole genome shotgun (WGS) entry which is preliminary data.</text>
</comment>
<dbReference type="RefSeq" id="WP_043960931.1">
    <property type="nucleotide sequence ID" value="NZ_JXSX01000001.1"/>
</dbReference>
<dbReference type="AlphaFoldDB" id="A0A0D0X0C5"/>
<dbReference type="PATRIC" id="fig|47853.6.peg.272"/>
<proteinExistence type="predicted"/>
<dbReference type="CDD" id="cd01285">
    <property type="entry name" value="nucleoside_deaminase"/>
    <property type="match status" value="1"/>
</dbReference>
<dbReference type="EMBL" id="JXSX01000001">
    <property type="protein sequence ID" value="KIR64354.1"/>
    <property type="molecule type" value="Genomic_DNA"/>
</dbReference>
<sequence>MTPDELVGAALEAAEEGLAVGEQPIGAVVLLGDEFIGRAYTQERTSGRRLVHADLLAMMQADEALGWRRRPYPVRLAVSLEPCVMCLGAAMAMRVDECYFALESPSDGGAALAAAWRPSPDLPWFAPPKLFGGIRREESRSLFRRYCETAPESGARRWAQSLLTVSSPSTGP</sequence>
<dbReference type="GO" id="GO:0052717">
    <property type="term" value="F:tRNA-specific adenosine-34 deaminase activity"/>
    <property type="evidence" value="ECO:0007669"/>
    <property type="project" value="UniProtKB-EC"/>
</dbReference>
<accession>A0A0D0X0C5</accession>
<dbReference type="PROSITE" id="PS51747">
    <property type="entry name" value="CYT_DCMP_DEAMINASES_2"/>
    <property type="match status" value="1"/>
</dbReference>
<organism evidence="2 3">
    <name type="scientific">Micromonospora haikouensis</name>
    <dbReference type="NCBI Taxonomy" id="686309"/>
    <lineage>
        <taxon>Bacteria</taxon>
        <taxon>Bacillati</taxon>
        <taxon>Actinomycetota</taxon>
        <taxon>Actinomycetes</taxon>
        <taxon>Micromonosporales</taxon>
        <taxon>Micromonosporaceae</taxon>
        <taxon>Micromonospora</taxon>
    </lineage>
</organism>
<dbReference type="InterPro" id="IPR016193">
    <property type="entry name" value="Cytidine_deaminase-like"/>
</dbReference>
<dbReference type="GeneID" id="301302809"/>
<protein>
    <recommendedName>
        <fullName evidence="1">CMP/dCMP-type deaminase domain-containing protein</fullName>
    </recommendedName>
</protein>
<keyword evidence="3" id="KW-1185">Reference proteome</keyword>
<gene>
    <name evidence="2" type="ORF">TK50_01255</name>
</gene>
<evidence type="ECO:0000313" key="2">
    <source>
        <dbReference type="EMBL" id="KIR64354.1"/>
    </source>
</evidence>
<dbReference type="Pfam" id="PF00383">
    <property type="entry name" value="dCMP_cyt_deam_1"/>
    <property type="match status" value="1"/>
</dbReference>
<dbReference type="OrthoDB" id="9802676at2"/>
<feature type="domain" description="CMP/dCMP-type deaminase" evidence="1">
    <location>
        <begin position="1"/>
        <end position="119"/>
    </location>
</feature>
<dbReference type="PANTHER" id="PTHR11079">
    <property type="entry name" value="CYTOSINE DEAMINASE FAMILY MEMBER"/>
    <property type="match status" value="1"/>
</dbReference>
<evidence type="ECO:0000313" key="3">
    <source>
        <dbReference type="Proteomes" id="UP000032254"/>
    </source>
</evidence>
<evidence type="ECO:0000259" key="1">
    <source>
        <dbReference type="PROSITE" id="PS51747"/>
    </source>
</evidence>
<dbReference type="GO" id="GO:0002100">
    <property type="term" value="P:tRNA wobble adenosine to inosine editing"/>
    <property type="evidence" value="ECO:0007669"/>
    <property type="project" value="InterPro"/>
</dbReference>
<dbReference type="PANTHER" id="PTHR11079:SF179">
    <property type="entry name" value="TRNA(ADENINE(34)) DEAMINASE, CHLOROPLASTIC"/>
    <property type="match status" value="1"/>
</dbReference>
<dbReference type="GO" id="GO:0046872">
    <property type="term" value="F:metal ion binding"/>
    <property type="evidence" value="ECO:0007669"/>
    <property type="project" value="UniProtKB-KW"/>
</dbReference>
<reference evidence="2 3" key="1">
    <citation type="submission" date="2015-01" db="EMBL/GenBank/DDBJ databases">
        <title>Sequencing and annotation of Micromonospora carbonacea strain JXNU-1 genome.</title>
        <authorList>
            <person name="Long Z."/>
            <person name="Huang Y."/>
            <person name="Jiang Y."/>
        </authorList>
    </citation>
    <scope>NUCLEOTIDE SEQUENCE [LARGE SCALE GENOMIC DNA]</scope>
    <source>
        <strain evidence="2 3">JXNU-1</strain>
    </source>
</reference>
<dbReference type="InterPro" id="IPR002125">
    <property type="entry name" value="CMP_dCMP_dom"/>
</dbReference>
<dbReference type="Proteomes" id="UP000032254">
    <property type="component" value="Unassembled WGS sequence"/>
</dbReference>